<keyword evidence="4" id="KW-0804">Transcription</keyword>
<comment type="caution">
    <text evidence="7">The sequence shown here is derived from an EMBL/GenBank/DDBJ whole genome shotgun (WGS) entry which is preliminary data.</text>
</comment>
<dbReference type="InterPro" id="IPR013325">
    <property type="entry name" value="RNA_pol_sigma_r2"/>
</dbReference>
<dbReference type="AlphaFoldDB" id="A6GGD5"/>
<dbReference type="InterPro" id="IPR039425">
    <property type="entry name" value="RNA_pol_sigma-70-like"/>
</dbReference>
<name>A6GGD5_9BACT</name>
<dbReference type="eggNOG" id="COG1595">
    <property type="taxonomic scope" value="Bacteria"/>
</dbReference>
<dbReference type="Gene3D" id="1.10.1740.10">
    <property type="match status" value="1"/>
</dbReference>
<dbReference type="Pfam" id="PF08281">
    <property type="entry name" value="Sigma70_r4_2"/>
    <property type="match status" value="1"/>
</dbReference>
<dbReference type="NCBIfam" id="TIGR02937">
    <property type="entry name" value="sigma70-ECF"/>
    <property type="match status" value="1"/>
</dbReference>
<sequence>MAVRHPVPRAAFEAAYGEHVDFVWRALARHGVERAALEDATQEVFLVAHRHWGAWEGQASMRAWLWGVARRVASTHLRTRNRRARKHGSLVALLSSSSRPEAGGGGLDARLDDRARLRTLAAAIDALEPKLREVFVLADLEDMTAPAIAELLGCNLNTIYTRLRRARAKIRAAMSEAEGSDP</sequence>
<dbReference type="STRING" id="391625.PPSIR1_38921"/>
<evidence type="ECO:0000256" key="4">
    <source>
        <dbReference type="ARBA" id="ARBA00023163"/>
    </source>
</evidence>
<dbReference type="InterPro" id="IPR013324">
    <property type="entry name" value="RNA_pol_sigma_r3/r4-like"/>
</dbReference>
<dbReference type="PANTHER" id="PTHR43133">
    <property type="entry name" value="RNA POLYMERASE ECF-TYPE SIGMA FACTO"/>
    <property type="match status" value="1"/>
</dbReference>
<dbReference type="GO" id="GO:0016987">
    <property type="term" value="F:sigma factor activity"/>
    <property type="evidence" value="ECO:0007669"/>
    <property type="project" value="UniProtKB-KW"/>
</dbReference>
<dbReference type="Gene3D" id="1.10.10.10">
    <property type="entry name" value="Winged helix-like DNA-binding domain superfamily/Winged helix DNA-binding domain"/>
    <property type="match status" value="1"/>
</dbReference>
<dbReference type="Pfam" id="PF04542">
    <property type="entry name" value="Sigma70_r2"/>
    <property type="match status" value="1"/>
</dbReference>
<evidence type="ECO:0000313" key="7">
    <source>
        <dbReference type="EMBL" id="EDM75056.1"/>
    </source>
</evidence>
<organism evidence="7 8">
    <name type="scientific">Plesiocystis pacifica SIR-1</name>
    <dbReference type="NCBI Taxonomy" id="391625"/>
    <lineage>
        <taxon>Bacteria</taxon>
        <taxon>Pseudomonadati</taxon>
        <taxon>Myxococcota</taxon>
        <taxon>Polyangia</taxon>
        <taxon>Nannocystales</taxon>
        <taxon>Nannocystaceae</taxon>
        <taxon>Plesiocystis</taxon>
    </lineage>
</organism>
<dbReference type="SUPFAM" id="SSF88659">
    <property type="entry name" value="Sigma3 and sigma4 domains of RNA polymerase sigma factors"/>
    <property type="match status" value="1"/>
</dbReference>
<dbReference type="OrthoDB" id="5512435at2"/>
<reference evidence="7 8" key="1">
    <citation type="submission" date="2007-06" db="EMBL/GenBank/DDBJ databases">
        <authorList>
            <person name="Shimkets L."/>
            <person name="Ferriera S."/>
            <person name="Johnson J."/>
            <person name="Kravitz S."/>
            <person name="Beeson K."/>
            <person name="Sutton G."/>
            <person name="Rogers Y.-H."/>
            <person name="Friedman R."/>
            <person name="Frazier M."/>
            <person name="Venter J.C."/>
        </authorList>
    </citation>
    <scope>NUCLEOTIDE SEQUENCE [LARGE SCALE GENOMIC DNA]</scope>
    <source>
        <strain evidence="7 8">SIR-1</strain>
    </source>
</reference>
<dbReference type="SUPFAM" id="SSF88946">
    <property type="entry name" value="Sigma2 domain of RNA polymerase sigma factors"/>
    <property type="match status" value="1"/>
</dbReference>
<feature type="domain" description="RNA polymerase sigma factor 70 region 4 type 2" evidence="6">
    <location>
        <begin position="119"/>
        <end position="170"/>
    </location>
</feature>
<dbReference type="EMBL" id="ABCS01000105">
    <property type="protein sequence ID" value="EDM75056.1"/>
    <property type="molecule type" value="Genomic_DNA"/>
</dbReference>
<feature type="domain" description="RNA polymerase sigma-70 region 2" evidence="5">
    <location>
        <begin position="16"/>
        <end position="83"/>
    </location>
</feature>
<dbReference type="GO" id="GO:0003677">
    <property type="term" value="F:DNA binding"/>
    <property type="evidence" value="ECO:0007669"/>
    <property type="project" value="InterPro"/>
</dbReference>
<dbReference type="Proteomes" id="UP000005801">
    <property type="component" value="Unassembled WGS sequence"/>
</dbReference>
<evidence type="ECO:0000256" key="1">
    <source>
        <dbReference type="ARBA" id="ARBA00010641"/>
    </source>
</evidence>
<keyword evidence="8" id="KW-1185">Reference proteome</keyword>
<dbReference type="PANTHER" id="PTHR43133:SF46">
    <property type="entry name" value="RNA POLYMERASE SIGMA-70 FACTOR ECF SUBFAMILY"/>
    <property type="match status" value="1"/>
</dbReference>
<gene>
    <name evidence="7" type="ORF">PPSIR1_38921</name>
</gene>
<evidence type="ECO:0000259" key="5">
    <source>
        <dbReference type="Pfam" id="PF04542"/>
    </source>
</evidence>
<keyword evidence="3" id="KW-0731">Sigma factor</keyword>
<comment type="similarity">
    <text evidence="1">Belongs to the sigma-70 factor family. ECF subfamily.</text>
</comment>
<evidence type="ECO:0000313" key="8">
    <source>
        <dbReference type="Proteomes" id="UP000005801"/>
    </source>
</evidence>
<dbReference type="InterPro" id="IPR036388">
    <property type="entry name" value="WH-like_DNA-bd_sf"/>
</dbReference>
<dbReference type="GO" id="GO:0006352">
    <property type="term" value="P:DNA-templated transcription initiation"/>
    <property type="evidence" value="ECO:0007669"/>
    <property type="project" value="InterPro"/>
</dbReference>
<proteinExistence type="inferred from homology"/>
<dbReference type="InterPro" id="IPR007627">
    <property type="entry name" value="RNA_pol_sigma70_r2"/>
</dbReference>
<evidence type="ECO:0000256" key="3">
    <source>
        <dbReference type="ARBA" id="ARBA00023082"/>
    </source>
</evidence>
<keyword evidence="2" id="KW-0805">Transcription regulation</keyword>
<dbReference type="InterPro" id="IPR014284">
    <property type="entry name" value="RNA_pol_sigma-70_dom"/>
</dbReference>
<dbReference type="InterPro" id="IPR013249">
    <property type="entry name" value="RNA_pol_sigma70_r4_t2"/>
</dbReference>
<evidence type="ECO:0000256" key="2">
    <source>
        <dbReference type="ARBA" id="ARBA00023015"/>
    </source>
</evidence>
<evidence type="ECO:0000259" key="6">
    <source>
        <dbReference type="Pfam" id="PF08281"/>
    </source>
</evidence>
<dbReference type="RefSeq" id="WP_006975775.1">
    <property type="nucleotide sequence ID" value="NZ_ABCS01000105.1"/>
</dbReference>
<accession>A6GGD5</accession>
<protein>
    <submittedName>
        <fullName evidence="7">Uncharacterized protein</fullName>
    </submittedName>
</protein>